<gene>
    <name evidence="3" type="ORF">MUN82_04790</name>
</gene>
<protein>
    <recommendedName>
        <fullName evidence="5">Lipoprotein</fullName>
    </recommendedName>
</protein>
<accession>A0A8T9T0A4</accession>
<reference evidence="3 4" key="1">
    <citation type="submission" date="2022-04" db="EMBL/GenBank/DDBJ databases">
        <title>Hymenobacter sp. isolated from the air.</title>
        <authorList>
            <person name="Won M."/>
            <person name="Lee C.-M."/>
            <person name="Woen H.-Y."/>
            <person name="Kwon S.-W."/>
        </authorList>
    </citation>
    <scope>NUCLEOTIDE SEQUENCE [LARGE SCALE GENOMIC DNA]</scope>
    <source>
        <strain evidence="4">5413 J-13</strain>
    </source>
</reference>
<keyword evidence="2" id="KW-0732">Signal</keyword>
<evidence type="ECO:0000313" key="3">
    <source>
        <dbReference type="EMBL" id="UOR06413.1"/>
    </source>
</evidence>
<dbReference type="RefSeq" id="WP_245095377.1">
    <property type="nucleotide sequence ID" value="NZ_CP095053.1"/>
</dbReference>
<keyword evidence="4" id="KW-1185">Reference proteome</keyword>
<sequence>MPRFFRLPLRLLSMVLVSLLLLPACETSKRSFPEFGTPPSDNPEEDAARRRRTEGNTKLVAWASTKNENVEYVVPRAQLATEFIRQFGDGTVVDRITIRKVQDTPQDKAVYYLVGLGLRNGMFQAMAIPLQTSSDNSLYMTSNASRYIITSVGCTMCFFEFENSQITGTSCAENNGGGRCDLRVENGNTFFVRQ</sequence>
<evidence type="ECO:0000256" key="2">
    <source>
        <dbReference type="SAM" id="SignalP"/>
    </source>
</evidence>
<feature type="chain" id="PRO_5035921472" description="Lipoprotein" evidence="2">
    <location>
        <begin position="27"/>
        <end position="194"/>
    </location>
</feature>
<evidence type="ECO:0000313" key="4">
    <source>
        <dbReference type="Proteomes" id="UP000829925"/>
    </source>
</evidence>
<evidence type="ECO:0008006" key="5">
    <source>
        <dbReference type="Google" id="ProtNLM"/>
    </source>
</evidence>
<dbReference type="AlphaFoldDB" id="A0A8T9T0A4"/>
<proteinExistence type="predicted"/>
<name>A0A8T9T0A4_9BACT</name>
<evidence type="ECO:0000256" key="1">
    <source>
        <dbReference type="SAM" id="MobiDB-lite"/>
    </source>
</evidence>
<dbReference type="Proteomes" id="UP000829925">
    <property type="component" value="Chromosome"/>
</dbReference>
<dbReference type="EMBL" id="CP095053">
    <property type="protein sequence ID" value="UOR06413.1"/>
    <property type="molecule type" value="Genomic_DNA"/>
</dbReference>
<feature type="signal peptide" evidence="2">
    <location>
        <begin position="1"/>
        <end position="26"/>
    </location>
</feature>
<organism evidence="3 4">
    <name type="scientific">Hymenobacter aerilatus</name>
    <dbReference type="NCBI Taxonomy" id="2932251"/>
    <lineage>
        <taxon>Bacteria</taxon>
        <taxon>Pseudomonadati</taxon>
        <taxon>Bacteroidota</taxon>
        <taxon>Cytophagia</taxon>
        <taxon>Cytophagales</taxon>
        <taxon>Hymenobacteraceae</taxon>
        <taxon>Hymenobacter</taxon>
    </lineage>
</organism>
<dbReference type="KEGG" id="haei:MUN82_04790"/>
<feature type="region of interest" description="Disordered" evidence="1">
    <location>
        <begin position="31"/>
        <end position="53"/>
    </location>
</feature>